<proteinExistence type="predicted"/>
<dbReference type="AlphaFoldDB" id="A0A445KZ59"/>
<evidence type="ECO:0000313" key="3">
    <source>
        <dbReference type="Proteomes" id="UP000289340"/>
    </source>
</evidence>
<gene>
    <name evidence="2" type="ORF">D0Y65_009364</name>
</gene>
<keyword evidence="1" id="KW-1133">Transmembrane helix</keyword>
<protein>
    <submittedName>
        <fullName evidence="2">Uncharacterized protein</fullName>
    </submittedName>
</protein>
<keyword evidence="1" id="KW-0812">Transmembrane</keyword>
<reference evidence="2 3" key="1">
    <citation type="submission" date="2018-09" db="EMBL/GenBank/DDBJ databases">
        <title>A high-quality reference genome of wild soybean provides a powerful tool to mine soybean genomes.</title>
        <authorList>
            <person name="Xie M."/>
            <person name="Chung C.Y.L."/>
            <person name="Li M.-W."/>
            <person name="Wong F.-L."/>
            <person name="Chan T.-F."/>
            <person name="Lam H.-M."/>
        </authorList>
    </citation>
    <scope>NUCLEOTIDE SEQUENCE [LARGE SCALE GENOMIC DNA]</scope>
    <source>
        <strain evidence="3">cv. W05</strain>
        <tissue evidence="2">Hypocotyl of etiolated seedlings</tissue>
    </source>
</reference>
<evidence type="ECO:0000313" key="2">
    <source>
        <dbReference type="EMBL" id="RZC16038.1"/>
    </source>
</evidence>
<comment type="caution">
    <text evidence="2">The sequence shown here is derived from an EMBL/GenBank/DDBJ whole genome shotgun (WGS) entry which is preliminary data.</text>
</comment>
<name>A0A445KZ59_GLYSO</name>
<keyword evidence="3" id="KW-1185">Reference proteome</keyword>
<feature type="transmembrane region" description="Helical" evidence="1">
    <location>
        <begin position="91"/>
        <end position="114"/>
    </location>
</feature>
<organism evidence="2 3">
    <name type="scientific">Glycine soja</name>
    <name type="common">Wild soybean</name>
    <dbReference type="NCBI Taxonomy" id="3848"/>
    <lineage>
        <taxon>Eukaryota</taxon>
        <taxon>Viridiplantae</taxon>
        <taxon>Streptophyta</taxon>
        <taxon>Embryophyta</taxon>
        <taxon>Tracheophyta</taxon>
        <taxon>Spermatophyta</taxon>
        <taxon>Magnoliopsida</taxon>
        <taxon>eudicotyledons</taxon>
        <taxon>Gunneridae</taxon>
        <taxon>Pentapetalae</taxon>
        <taxon>rosids</taxon>
        <taxon>fabids</taxon>
        <taxon>Fabales</taxon>
        <taxon>Fabaceae</taxon>
        <taxon>Papilionoideae</taxon>
        <taxon>50 kb inversion clade</taxon>
        <taxon>NPAAA clade</taxon>
        <taxon>indigoferoid/millettioid clade</taxon>
        <taxon>Phaseoleae</taxon>
        <taxon>Glycine</taxon>
        <taxon>Glycine subgen. Soja</taxon>
    </lineage>
</organism>
<sequence length="116" mass="13238">MHEDQPPLEYLFGLAKHKGLNESLGVEILPPQKAGWPSMTKSRMAIYDERNNHRYWLQPLPLRRTPTRRHRSSRIVTSVVTGGGRGTKSSWGFSFCFPLSFSAWIFLALAFLTFSA</sequence>
<dbReference type="Proteomes" id="UP000289340">
    <property type="component" value="Chromosome 4"/>
</dbReference>
<accession>A0A445KZ59</accession>
<dbReference type="EMBL" id="QZWG01000004">
    <property type="protein sequence ID" value="RZC16038.1"/>
    <property type="molecule type" value="Genomic_DNA"/>
</dbReference>
<keyword evidence="1" id="KW-0472">Membrane</keyword>
<evidence type="ECO:0000256" key="1">
    <source>
        <dbReference type="SAM" id="Phobius"/>
    </source>
</evidence>